<feature type="compositionally biased region" description="Low complexity" evidence="1">
    <location>
        <begin position="37"/>
        <end position="48"/>
    </location>
</feature>
<sequence>MPSSEGGAPPPSLEGNAPLPSLDSNAPPPLECGGAPQGDILPLLDDGGTPPPMPSEALLRRRMPRTVVRPPGSGCWI</sequence>
<organism evidence="2 3">
    <name type="scientific">Tagetes erecta</name>
    <name type="common">African marigold</name>
    <dbReference type="NCBI Taxonomy" id="13708"/>
    <lineage>
        <taxon>Eukaryota</taxon>
        <taxon>Viridiplantae</taxon>
        <taxon>Streptophyta</taxon>
        <taxon>Embryophyta</taxon>
        <taxon>Tracheophyta</taxon>
        <taxon>Spermatophyta</taxon>
        <taxon>Magnoliopsida</taxon>
        <taxon>eudicotyledons</taxon>
        <taxon>Gunneridae</taxon>
        <taxon>Pentapetalae</taxon>
        <taxon>asterids</taxon>
        <taxon>campanulids</taxon>
        <taxon>Asterales</taxon>
        <taxon>Asteraceae</taxon>
        <taxon>Asteroideae</taxon>
        <taxon>Heliantheae alliance</taxon>
        <taxon>Tageteae</taxon>
        <taxon>Tagetes</taxon>
    </lineage>
</organism>
<comment type="caution">
    <text evidence="2">The sequence shown here is derived from an EMBL/GenBank/DDBJ whole genome shotgun (WGS) entry which is preliminary data.</text>
</comment>
<dbReference type="EMBL" id="JAUHHV010000005">
    <property type="protein sequence ID" value="KAK1423281.1"/>
    <property type="molecule type" value="Genomic_DNA"/>
</dbReference>
<protein>
    <submittedName>
        <fullName evidence="2">Uncharacterized protein</fullName>
    </submittedName>
</protein>
<evidence type="ECO:0000256" key="1">
    <source>
        <dbReference type="SAM" id="MobiDB-lite"/>
    </source>
</evidence>
<evidence type="ECO:0000313" key="2">
    <source>
        <dbReference type="EMBL" id="KAK1423281.1"/>
    </source>
</evidence>
<evidence type="ECO:0000313" key="3">
    <source>
        <dbReference type="Proteomes" id="UP001229421"/>
    </source>
</evidence>
<accession>A0AAD8KLH6</accession>
<dbReference type="AlphaFoldDB" id="A0AAD8KLH6"/>
<gene>
    <name evidence="2" type="ORF">QVD17_18579</name>
</gene>
<dbReference type="Proteomes" id="UP001229421">
    <property type="component" value="Unassembled WGS sequence"/>
</dbReference>
<proteinExistence type="predicted"/>
<reference evidence="2" key="1">
    <citation type="journal article" date="2023" name="bioRxiv">
        <title>Improved chromosome-level genome assembly for marigold (Tagetes erecta).</title>
        <authorList>
            <person name="Jiang F."/>
            <person name="Yuan L."/>
            <person name="Wang S."/>
            <person name="Wang H."/>
            <person name="Xu D."/>
            <person name="Wang A."/>
            <person name="Fan W."/>
        </authorList>
    </citation>
    <scope>NUCLEOTIDE SEQUENCE</scope>
    <source>
        <strain evidence="2">WSJ</strain>
        <tissue evidence="2">Leaf</tissue>
    </source>
</reference>
<name>A0AAD8KLH6_TARER</name>
<feature type="region of interest" description="Disordered" evidence="1">
    <location>
        <begin position="1"/>
        <end position="77"/>
    </location>
</feature>
<keyword evidence="3" id="KW-1185">Reference proteome</keyword>